<dbReference type="EMBL" id="BMLG01000024">
    <property type="protein sequence ID" value="GGM40848.1"/>
    <property type="molecule type" value="Genomic_DNA"/>
</dbReference>
<dbReference type="AlphaFoldDB" id="A0A917TWK7"/>
<dbReference type="InterPro" id="IPR012543">
    <property type="entry name" value="DUF1694"/>
</dbReference>
<organism evidence="1 2">
    <name type="scientific">Paraliobacillus quinghaiensis</name>
    <dbReference type="NCBI Taxonomy" id="470815"/>
    <lineage>
        <taxon>Bacteria</taxon>
        <taxon>Bacillati</taxon>
        <taxon>Bacillota</taxon>
        <taxon>Bacilli</taxon>
        <taxon>Bacillales</taxon>
        <taxon>Bacillaceae</taxon>
        <taxon>Paraliobacillus</taxon>
    </lineage>
</organism>
<dbReference type="Pfam" id="PF07997">
    <property type="entry name" value="DUF1694"/>
    <property type="match status" value="1"/>
</dbReference>
<dbReference type="Proteomes" id="UP000618460">
    <property type="component" value="Unassembled WGS sequence"/>
</dbReference>
<dbReference type="RefSeq" id="WP_117156910.1">
    <property type="nucleotide sequence ID" value="NZ_BMLG01000024.1"/>
</dbReference>
<reference evidence="1" key="2">
    <citation type="submission" date="2020-09" db="EMBL/GenBank/DDBJ databases">
        <authorList>
            <person name="Sun Q."/>
            <person name="Zhou Y."/>
        </authorList>
    </citation>
    <scope>NUCLEOTIDE SEQUENCE</scope>
    <source>
        <strain evidence="1">CGMCC 1.6333</strain>
    </source>
</reference>
<name>A0A917TWK7_9BACI</name>
<protein>
    <recommendedName>
        <fullName evidence="3">DUF1694 domain-containing protein</fullName>
    </recommendedName>
</protein>
<keyword evidence="2" id="KW-1185">Reference proteome</keyword>
<evidence type="ECO:0000313" key="2">
    <source>
        <dbReference type="Proteomes" id="UP000618460"/>
    </source>
</evidence>
<dbReference type="SUPFAM" id="SSF160515">
    <property type="entry name" value="YueI-like"/>
    <property type="match status" value="1"/>
</dbReference>
<evidence type="ECO:0000313" key="1">
    <source>
        <dbReference type="EMBL" id="GGM40848.1"/>
    </source>
</evidence>
<dbReference type="InterPro" id="IPR029064">
    <property type="entry name" value="Ribosomal_eL30-like_sf"/>
</dbReference>
<reference evidence="1" key="1">
    <citation type="journal article" date="2014" name="Int. J. Syst. Evol. Microbiol.">
        <title>Complete genome sequence of Corynebacterium casei LMG S-19264T (=DSM 44701T), isolated from a smear-ripened cheese.</title>
        <authorList>
            <consortium name="US DOE Joint Genome Institute (JGI-PGF)"/>
            <person name="Walter F."/>
            <person name="Albersmeier A."/>
            <person name="Kalinowski J."/>
            <person name="Ruckert C."/>
        </authorList>
    </citation>
    <scope>NUCLEOTIDE SEQUENCE</scope>
    <source>
        <strain evidence="1">CGMCC 1.6333</strain>
    </source>
</reference>
<dbReference type="Gene3D" id="3.30.1330.30">
    <property type="match status" value="1"/>
</dbReference>
<sequence>MAKKNIDDYLQEGMYGAKEINPAERKVFLGTLRERVVFVLTKGQVMKAKGLKELEQKIIAHPDATILLNGNITFRYFKPYRQLATKHNVLYTTVNNRDAESNYGLVLTYGHAVDHEDIFLEEKKAPKVEQKKKNSFWKKLFGINE</sequence>
<comment type="caution">
    <text evidence="1">The sequence shown here is derived from an EMBL/GenBank/DDBJ whole genome shotgun (WGS) entry which is preliminary data.</text>
</comment>
<dbReference type="PIRSF" id="PIRSF034303">
    <property type="entry name" value="DUF1694"/>
    <property type="match status" value="1"/>
</dbReference>
<accession>A0A917TWK7</accession>
<proteinExistence type="predicted"/>
<evidence type="ECO:0008006" key="3">
    <source>
        <dbReference type="Google" id="ProtNLM"/>
    </source>
</evidence>
<dbReference type="OrthoDB" id="95278at2"/>
<gene>
    <name evidence="1" type="ORF">GCM10011351_28830</name>
</gene>